<keyword evidence="2" id="KW-1185">Reference proteome</keyword>
<reference evidence="1" key="3">
    <citation type="submission" date="2015-04" db="UniProtKB">
        <authorList>
            <consortium name="EnsemblPlants"/>
        </authorList>
    </citation>
    <scope>IDENTIFICATION</scope>
</reference>
<reference evidence="1 2" key="1">
    <citation type="submission" date="2012-08" db="EMBL/GenBank/DDBJ databases">
        <title>Oryza genome evolution.</title>
        <authorList>
            <person name="Wing R.A."/>
        </authorList>
    </citation>
    <scope>NUCLEOTIDE SEQUENCE</scope>
</reference>
<sequence>MGRTPAARGRRRRRKAVVAHHKRLVCGPNFEAHTREAMQPPL</sequence>
<name>A0A0D9XTF6_9ORYZ</name>
<proteinExistence type="predicted"/>
<dbReference type="Gramene" id="LPERR11G14250.1">
    <property type="protein sequence ID" value="LPERR11G14250.1"/>
    <property type="gene ID" value="LPERR11G14250"/>
</dbReference>
<protein>
    <submittedName>
        <fullName evidence="1">Uncharacterized protein</fullName>
    </submittedName>
</protein>
<dbReference type="HOGENOM" id="CLU_3261264_0_0_1"/>
<dbReference type="Proteomes" id="UP000032180">
    <property type="component" value="Chromosome 11"/>
</dbReference>
<reference evidence="2" key="2">
    <citation type="submission" date="2013-12" db="EMBL/GenBank/DDBJ databases">
        <authorList>
            <person name="Yu Y."/>
            <person name="Lee S."/>
            <person name="de Baynast K."/>
            <person name="Wissotski M."/>
            <person name="Liu L."/>
            <person name="Talag J."/>
            <person name="Goicoechea J."/>
            <person name="Angelova A."/>
            <person name="Jetty R."/>
            <person name="Kudrna D."/>
            <person name="Golser W."/>
            <person name="Rivera L."/>
            <person name="Zhang J."/>
            <person name="Wing R."/>
        </authorList>
    </citation>
    <scope>NUCLEOTIDE SEQUENCE</scope>
</reference>
<dbReference type="EnsemblPlants" id="LPERR11G14250.1">
    <property type="protein sequence ID" value="LPERR11G14250.1"/>
    <property type="gene ID" value="LPERR11G14250"/>
</dbReference>
<organism evidence="1 2">
    <name type="scientific">Leersia perrieri</name>
    <dbReference type="NCBI Taxonomy" id="77586"/>
    <lineage>
        <taxon>Eukaryota</taxon>
        <taxon>Viridiplantae</taxon>
        <taxon>Streptophyta</taxon>
        <taxon>Embryophyta</taxon>
        <taxon>Tracheophyta</taxon>
        <taxon>Spermatophyta</taxon>
        <taxon>Magnoliopsida</taxon>
        <taxon>Liliopsida</taxon>
        <taxon>Poales</taxon>
        <taxon>Poaceae</taxon>
        <taxon>BOP clade</taxon>
        <taxon>Oryzoideae</taxon>
        <taxon>Oryzeae</taxon>
        <taxon>Oryzinae</taxon>
        <taxon>Leersia</taxon>
    </lineage>
</organism>
<evidence type="ECO:0000313" key="2">
    <source>
        <dbReference type="Proteomes" id="UP000032180"/>
    </source>
</evidence>
<accession>A0A0D9XTF6</accession>
<dbReference type="AlphaFoldDB" id="A0A0D9XTF6"/>
<evidence type="ECO:0000313" key="1">
    <source>
        <dbReference type="EnsemblPlants" id="LPERR11G14250.1"/>
    </source>
</evidence>